<evidence type="ECO:0000256" key="1">
    <source>
        <dbReference type="SAM" id="MobiDB-lite"/>
    </source>
</evidence>
<dbReference type="InParanoid" id="A0A1B7MKP0"/>
<dbReference type="AlphaFoldDB" id="A0A1B7MKP0"/>
<proteinExistence type="predicted"/>
<dbReference type="EMBL" id="KV448824">
    <property type="protein sequence ID" value="OAX33162.1"/>
    <property type="molecule type" value="Genomic_DNA"/>
</dbReference>
<keyword evidence="3" id="KW-1185">Reference proteome</keyword>
<dbReference type="STRING" id="1314800.A0A1B7MKP0"/>
<feature type="compositionally biased region" description="Polar residues" evidence="1">
    <location>
        <begin position="272"/>
        <end position="283"/>
    </location>
</feature>
<reference evidence="2 3" key="1">
    <citation type="submission" date="2016-06" db="EMBL/GenBank/DDBJ databases">
        <title>Comparative genomics of the ectomycorrhizal sister species Rhizopogon vinicolor and Rhizopogon vesiculosus (Basidiomycota: Boletales) reveals a divergence of the mating type B locus.</title>
        <authorList>
            <consortium name="DOE Joint Genome Institute"/>
            <person name="Mujic A.B."/>
            <person name="Kuo A."/>
            <person name="Tritt A."/>
            <person name="Lipzen A."/>
            <person name="Chen C."/>
            <person name="Johnson J."/>
            <person name="Sharma A."/>
            <person name="Barry K."/>
            <person name="Grigoriev I.V."/>
            <person name="Spatafora J.W."/>
        </authorList>
    </citation>
    <scope>NUCLEOTIDE SEQUENCE [LARGE SCALE GENOMIC DNA]</scope>
    <source>
        <strain evidence="2 3">AM-OR11-026</strain>
    </source>
</reference>
<evidence type="ECO:0000313" key="2">
    <source>
        <dbReference type="EMBL" id="OAX33162.1"/>
    </source>
</evidence>
<sequence>MGGEVKSLHGKPVGGKVLPLPLLLVKRIMVHTLRDGLMHMHSVGIMHTDLKQNSILFDTAITQADIEAPVEADPLRYHPPEQSLECTVSAAVSQPLPLPSLAEAMTRNWFRCEFWQRPRLSTRQTKSPLSVSAHWNSFPKALEMRRLTPGHLDACFKYSNLPRVTICSRFPNTTATNRREGDAREDMSRELDEMSQLGAQDFILDDNVDHPFCLYHLLCCNPCVTHAVESQMNSRLMCPYSGRLSQKLRCDAAGRRTRDSRDHAEALPVESGGQSDSDGATSGSLDQARVICDVRVSSLKI</sequence>
<feature type="region of interest" description="Disordered" evidence="1">
    <location>
        <begin position="255"/>
        <end position="283"/>
    </location>
</feature>
<dbReference type="Proteomes" id="UP000092154">
    <property type="component" value="Unassembled WGS sequence"/>
</dbReference>
<dbReference type="OrthoDB" id="2680719at2759"/>
<organism evidence="2 3">
    <name type="scientific">Rhizopogon vinicolor AM-OR11-026</name>
    <dbReference type="NCBI Taxonomy" id="1314800"/>
    <lineage>
        <taxon>Eukaryota</taxon>
        <taxon>Fungi</taxon>
        <taxon>Dikarya</taxon>
        <taxon>Basidiomycota</taxon>
        <taxon>Agaricomycotina</taxon>
        <taxon>Agaricomycetes</taxon>
        <taxon>Agaricomycetidae</taxon>
        <taxon>Boletales</taxon>
        <taxon>Suillineae</taxon>
        <taxon>Rhizopogonaceae</taxon>
        <taxon>Rhizopogon</taxon>
    </lineage>
</organism>
<feature type="compositionally biased region" description="Basic and acidic residues" evidence="1">
    <location>
        <begin position="255"/>
        <end position="265"/>
    </location>
</feature>
<dbReference type="InterPro" id="IPR011009">
    <property type="entry name" value="Kinase-like_dom_sf"/>
</dbReference>
<dbReference type="Gene3D" id="1.10.510.10">
    <property type="entry name" value="Transferase(Phosphotransferase) domain 1"/>
    <property type="match status" value="1"/>
</dbReference>
<accession>A0A1B7MKP0</accession>
<gene>
    <name evidence="2" type="ORF">K503DRAFT_775911</name>
</gene>
<evidence type="ECO:0008006" key="4">
    <source>
        <dbReference type="Google" id="ProtNLM"/>
    </source>
</evidence>
<evidence type="ECO:0000313" key="3">
    <source>
        <dbReference type="Proteomes" id="UP000092154"/>
    </source>
</evidence>
<protein>
    <recommendedName>
        <fullName evidence="4">Protein kinase domain-containing protein</fullName>
    </recommendedName>
</protein>
<name>A0A1B7MKP0_9AGAM</name>
<dbReference type="SUPFAM" id="SSF56112">
    <property type="entry name" value="Protein kinase-like (PK-like)"/>
    <property type="match status" value="1"/>
</dbReference>